<evidence type="ECO:0000256" key="2">
    <source>
        <dbReference type="ARBA" id="ARBA00022679"/>
    </source>
</evidence>
<keyword evidence="3" id="KW-0418">Kinase</keyword>
<evidence type="ECO:0000256" key="3">
    <source>
        <dbReference type="ARBA" id="ARBA00022777"/>
    </source>
</evidence>
<gene>
    <name evidence="6" type="ORF">FD19_GL000927</name>
</gene>
<dbReference type="OrthoDB" id="9805576at2"/>
<dbReference type="Gene3D" id="3.30.420.40">
    <property type="match status" value="2"/>
</dbReference>
<comment type="caution">
    <text evidence="6">The sequence shown here is derived from an EMBL/GenBank/DDBJ whole genome shotgun (WGS) entry which is preliminary data.</text>
</comment>
<dbReference type="Pfam" id="PF00370">
    <property type="entry name" value="FGGY_N"/>
    <property type="match status" value="1"/>
</dbReference>
<dbReference type="InterPro" id="IPR018484">
    <property type="entry name" value="FGGY_N"/>
</dbReference>
<dbReference type="InterPro" id="IPR050406">
    <property type="entry name" value="FGGY_Carb_Kinase"/>
</dbReference>
<organism evidence="6 7">
    <name type="scientific">Lacticaseibacillus thailandensis DSM 22698 = JCM 13996</name>
    <dbReference type="NCBI Taxonomy" id="1423810"/>
    <lineage>
        <taxon>Bacteria</taxon>
        <taxon>Bacillati</taxon>
        <taxon>Bacillota</taxon>
        <taxon>Bacilli</taxon>
        <taxon>Lactobacillales</taxon>
        <taxon>Lactobacillaceae</taxon>
        <taxon>Lacticaseibacillus</taxon>
    </lineage>
</organism>
<comment type="similarity">
    <text evidence="1">Belongs to the FGGY kinase family.</text>
</comment>
<dbReference type="GO" id="GO:0016301">
    <property type="term" value="F:kinase activity"/>
    <property type="evidence" value="ECO:0007669"/>
    <property type="project" value="UniProtKB-KW"/>
</dbReference>
<accession>A0A0R2C6C5</accession>
<dbReference type="EMBL" id="AYZK01000002">
    <property type="protein sequence ID" value="KRM87423.1"/>
    <property type="molecule type" value="Genomic_DNA"/>
</dbReference>
<dbReference type="RefSeq" id="WP_054750033.1">
    <property type="nucleotide sequence ID" value="NZ_AYZK01000002.1"/>
</dbReference>
<proteinExistence type="inferred from homology"/>
<dbReference type="PANTHER" id="PTHR43095">
    <property type="entry name" value="SUGAR KINASE"/>
    <property type="match status" value="1"/>
</dbReference>
<keyword evidence="2" id="KW-0808">Transferase</keyword>
<dbReference type="PATRIC" id="fig|1423810.4.peg.952"/>
<dbReference type="STRING" id="1423810.FD19_GL000927"/>
<dbReference type="Pfam" id="PF02782">
    <property type="entry name" value="FGGY_C"/>
    <property type="match status" value="1"/>
</dbReference>
<reference evidence="6 7" key="1">
    <citation type="journal article" date="2015" name="Genome Announc.">
        <title>Expanding the biotechnology potential of lactobacilli through comparative genomics of 213 strains and associated genera.</title>
        <authorList>
            <person name="Sun Z."/>
            <person name="Harris H.M."/>
            <person name="McCann A."/>
            <person name="Guo C."/>
            <person name="Argimon S."/>
            <person name="Zhang W."/>
            <person name="Yang X."/>
            <person name="Jeffery I.B."/>
            <person name="Cooney J.C."/>
            <person name="Kagawa T.F."/>
            <person name="Liu W."/>
            <person name="Song Y."/>
            <person name="Salvetti E."/>
            <person name="Wrobel A."/>
            <person name="Rasinkangas P."/>
            <person name="Parkhill J."/>
            <person name="Rea M.C."/>
            <person name="O'Sullivan O."/>
            <person name="Ritari J."/>
            <person name="Douillard F.P."/>
            <person name="Paul Ross R."/>
            <person name="Yang R."/>
            <person name="Briner A.E."/>
            <person name="Felis G.E."/>
            <person name="de Vos W.M."/>
            <person name="Barrangou R."/>
            <person name="Klaenhammer T.R."/>
            <person name="Caufield P.W."/>
            <person name="Cui Y."/>
            <person name="Zhang H."/>
            <person name="O'Toole P.W."/>
        </authorList>
    </citation>
    <scope>NUCLEOTIDE SEQUENCE [LARGE SCALE GENOMIC DNA]</scope>
    <source>
        <strain evidence="6 7">DSM 22698</strain>
    </source>
</reference>
<name>A0A0R2C6C5_9LACO</name>
<evidence type="ECO:0000259" key="4">
    <source>
        <dbReference type="Pfam" id="PF00370"/>
    </source>
</evidence>
<dbReference type="InterPro" id="IPR043129">
    <property type="entry name" value="ATPase_NBD"/>
</dbReference>
<dbReference type="AlphaFoldDB" id="A0A0R2C6C5"/>
<feature type="domain" description="Carbohydrate kinase FGGY N-terminal" evidence="4">
    <location>
        <begin position="5"/>
        <end position="227"/>
    </location>
</feature>
<dbReference type="SUPFAM" id="SSF53067">
    <property type="entry name" value="Actin-like ATPase domain"/>
    <property type="match status" value="2"/>
</dbReference>
<dbReference type="PIRSF" id="PIRSF000538">
    <property type="entry name" value="GlpK"/>
    <property type="match status" value="1"/>
</dbReference>
<dbReference type="Proteomes" id="UP000051789">
    <property type="component" value="Unassembled WGS sequence"/>
</dbReference>
<evidence type="ECO:0000313" key="6">
    <source>
        <dbReference type="EMBL" id="KRM87423.1"/>
    </source>
</evidence>
<evidence type="ECO:0000313" key="7">
    <source>
        <dbReference type="Proteomes" id="UP000051789"/>
    </source>
</evidence>
<dbReference type="PANTHER" id="PTHR43095:SF2">
    <property type="entry name" value="GLUCONOKINASE"/>
    <property type="match status" value="1"/>
</dbReference>
<protein>
    <submittedName>
        <fullName evidence="6">Uncharacterized protein</fullName>
    </submittedName>
</protein>
<dbReference type="GO" id="GO:0005975">
    <property type="term" value="P:carbohydrate metabolic process"/>
    <property type="evidence" value="ECO:0007669"/>
    <property type="project" value="InterPro"/>
</dbReference>
<dbReference type="InterPro" id="IPR018485">
    <property type="entry name" value="FGGY_C"/>
</dbReference>
<evidence type="ECO:0000256" key="1">
    <source>
        <dbReference type="ARBA" id="ARBA00009156"/>
    </source>
</evidence>
<dbReference type="InterPro" id="IPR000577">
    <property type="entry name" value="Carb_kinase_FGGY"/>
</dbReference>
<keyword evidence="7" id="KW-1185">Reference proteome</keyword>
<evidence type="ECO:0000259" key="5">
    <source>
        <dbReference type="Pfam" id="PF02782"/>
    </source>
</evidence>
<feature type="domain" description="Carbohydrate kinase FGGY C-terminal" evidence="5">
    <location>
        <begin position="238"/>
        <end position="416"/>
    </location>
</feature>
<sequence>MEEATLGLDVGTSGLKVSVYSINQDKVIENFVARYREPAIDVGVSTVNRFVDTIIDSINRVAEKLIVKSVALSIQMYSFVVKRDGKEVVYQWNVPWHKDPEVEKILEKYVDISGCPVDTLFPSYKILAAKKDNNFHGEIQPYGLQEAIIRALTGKLAGDYCNISSYGFMNVRDRTWNTELLHLAGFDEADMPELYKFNAPVGEVINPKVKQESPIMVACGLGDGPSASYASAGTSSLAANIGTSMAVRAFVNDISKIDFHRVWTYAVDDNTWCVGGISSNGSAVLDHFRDVNVVKDWTVSPNKANNTIKFFPWKYGERTPYWSSSLKETMLGGNDKSTLNDYQAAIFRGVAFTLASMFNEAYKVVHDNNEMLVVAGGGAKSEILMEYLAGVMPVPMGILEGFDFLGSYGAAYVAAEAIDQHPTKSQYLNRVYNPTMKYVHAYGEWKEMADYLANFYNSTDFHVNEDKSTFAALIGGEK</sequence>